<dbReference type="Proteomes" id="UP001157156">
    <property type="component" value="Unassembled WGS sequence"/>
</dbReference>
<keyword evidence="2" id="KW-1185">Reference proteome</keyword>
<evidence type="ECO:0000313" key="1">
    <source>
        <dbReference type="EMBL" id="GLT15372.1"/>
    </source>
</evidence>
<sequence>MKLIYSIFCKLCFEFPVLNKGGSEIDVSKIPEHLQKDLGVDGF</sequence>
<evidence type="ECO:0000313" key="2">
    <source>
        <dbReference type="Proteomes" id="UP001157156"/>
    </source>
</evidence>
<gene>
    <name evidence="1" type="ORF">GCM10007931_23470</name>
</gene>
<comment type="caution">
    <text evidence="1">The sequence shown here is derived from an EMBL/GenBank/DDBJ whole genome shotgun (WGS) entry which is preliminary data.</text>
</comment>
<dbReference type="EMBL" id="BSPV01000008">
    <property type="protein sequence ID" value="GLT15372.1"/>
    <property type="molecule type" value="Genomic_DNA"/>
</dbReference>
<protein>
    <submittedName>
        <fullName evidence="1">Uncharacterized protein</fullName>
    </submittedName>
</protein>
<name>A0ABQ6ES26_9VIBR</name>
<accession>A0ABQ6ES26</accession>
<proteinExistence type="predicted"/>
<reference evidence="2" key="1">
    <citation type="journal article" date="2019" name="Int. J. Syst. Evol. Microbiol.">
        <title>The Global Catalogue of Microorganisms (GCM) 10K type strain sequencing project: providing services to taxonomists for standard genome sequencing and annotation.</title>
        <authorList>
            <consortium name="The Broad Institute Genomics Platform"/>
            <consortium name="The Broad Institute Genome Sequencing Center for Infectious Disease"/>
            <person name="Wu L."/>
            <person name="Ma J."/>
        </authorList>
    </citation>
    <scope>NUCLEOTIDE SEQUENCE [LARGE SCALE GENOMIC DNA]</scope>
    <source>
        <strain evidence="2">NBRC 111146</strain>
    </source>
</reference>
<organism evidence="1 2">
    <name type="scientific">Vibrio algivorus</name>
    <dbReference type="NCBI Taxonomy" id="1667024"/>
    <lineage>
        <taxon>Bacteria</taxon>
        <taxon>Pseudomonadati</taxon>
        <taxon>Pseudomonadota</taxon>
        <taxon>Gammaproteobacteria</taxon>
        <taxon>Vibrionales</taxon>
        <taxon>Vibrionaceae</taxon>
        <taxon>Vibrio</taxon>
    </lineage>
</organism>
<dbReference type="RefSeq" id="WP_284186096.1">
    <property type="nucleotide sequence ID" value="NZ_BSPV01000008.1"/>
</dbReference>